<proteinExistence type="predicted"/>
<name>A0A1V3FTZ4_9BACL</name>
<dbReference type="GO" id="GO:0006400">
    <property type="term" value="P:tRNA modification"/>
    <property type="evidence" value="ECO:0007669"/>
    <property type="project" value="InterPro"/>
</dbReference>
<gene>
    <name evidence="1" type="ORF">BO219_04395</name>
</gene>
<keyword evidence="2" id="KW-1185">Reference proteome</keyword>
<dbReference type="EMBL" id="MQAD01000005">
    <property type="protein sequence ID" value="OOE05081.1"/>
    <property type="molecule type" value="Genomic_DNA"/>
</dbReference>
<evidence type="ECO:0000313" key="2">
    <source>
        <dbReference type="Proteomes" id="UP000188458"/>
    </source>
</evidence>
<comment type="caution">
    <text evidence="1">The sequence shown here is derived from an EMBL/GenBank/DDBJ whole genome shotgun (WGS) entry which is preliminary data.</text>
</comment>
<reference evidence="2" key="1">
    <citation type="submission" date="2016-11" db="EMBL/GenBank/DDBJ databases">
        <title>Draft genome sequence of Anoxybacillus sp. strain 103 isolated from the Qarvajar hot spring in Nagorno-Karabach.</title>
        <authorList>
            <person name="Hovhannisyan P."/>
            <person name="Panosyan H."/>
            <person name="Birkeland N.-K."/>
        </authorList>
    </citation>
    <scope>NUCLEOTIDE SEQUENCE [LARGE SCALE GENOMIC DNA]</scope>
    <source>
        <strain evidence="2">103</strain>
    </source>
</reference>
<dbReference type="InterPro" id="IPR036511">
    <property type="entry name" value="TGT-like_sf"/>
</dbReference>
<dbReference type="AlphaFoldDB" id="A0A1V3FTZ4"/>
<dbReference type="Proteomes" id="UP000188458">
    <property type="component" value="Unassembled WGS sequence"/>
</dbReference>
<accession>A0A1V3FTZ4</accession>
<sequence>MRRKIENVNVMTPILVPSFSSKGIKHFKMMYNFLVNRLTEASLVSAYDLYYKFIDAEKIYETEIVFIDSGGYEAIAEHDCSDIYGNEYSPNEWKLDFYLEQVNKIEPLTNIVLVNYDSQGMSTLEQIEKAKDIFSMFPHYTSDFLYKPIKDNGLLNINEYLEHIELVSPFSILGFTEKELGQSVLERCRNIYRIREALEGAGLDKPIHIFGCLDPLNIIVYFLCGADIFDGLSWLRFSFYNNNPTYFNSYSISRGFWHLSDVEVKLLSCSENLITLNELKKKMNHFTKIKDLTLFNLDKKTNNEILKLVEKVYKGE</sequence>
<dbReference type="SUPFAM" id="SSF51713">
    <property type="entry name" value="tRNA-guanine transglycosylase"/>
    <property type="match status" value="1"/>
</dbReference>
<dbReference type="Gene3D" id="3.20.20.105">
    <property type="entry name" value="Queuine tRNA-ribosyltransferase-like"/>
    <property type="match status" value="1"/>
</dbReference>
<evidence type="ECO:0000313" key="1">
    <source>
        <dbReference type="EMBL" id="OOE05081.1"/>
    </source>
</evidence>
<organism evidence="1 2">
    <name type="scientific">Anoxybacillus kestanbolensis</name>
    <dbReference type="NCBI Taxonomy" id="227476"/>
    <lineage>
        <taxon>Bacteria</taxon>
        <taxon>Bacillati</taxon>
        <taxon>Bacillota</taxon>
        <taxon>Bacilli</taxon>
        <taxon>Bacillales</taxon>
        <taxon>Anoxybacillaceae</taxon>
        <taxon>Anoxybacillus</taxon>
    </lineage>
</organism>
<protein>
    <submittedName>
        <fullName evidence="1">Uncharacterized protein</fullName>
    </submittedName>
</protein>